<dbReference type="NCBIfam" id="NF041131">
    <property type="entry name" value="RicT_YaaT_fam"/>
    <property type="match status" value="1"/>
</dbReference>
<proteinExistence type="predicted"/>
<reference evidence="4" key="1">
    <citation type="submission" date="2019-08" db="EMBL/GenBank/DDBJ databases">
        <authorList>
            <person name="Kucharzyk K."/>
            <person name="Murdoch R.W."/>
            <person name="Higgins S."/>
            <person name="Loffler F."/>
        </authorList>
    </citation>
    <scope>NUCLEOTIDE SEQUENCE</scope>
</reference>
<dbReference type="AlphaFoldDB" id="A0A644VMA9"/>
<keyword evidence="1" id="KW-0175">Coiled coil</keyword>
<evidence type="ECO:0000256" key="1">
    <source>
        <dbReference type="SAM" id="Coils"/>
    </source>
</evidence>
<dbReference type="InterPro" id="IPR007557">
    <property type="entry name" value="PSP1_C"/>
</dbReference>
<comment type="caution">
    <text evidence="4">The sequence shown here is derived from an EMBL/GenBank/DDBJ whole genome shotgun (WGS) entry which is preliminary data.</text>
</comment>
<accession>A0A644VMA9</accession>
<dbReference type="PANTHER" id="PTHR43830">
    <property type="entry name" value="PROTEIN PSP1"/>
    <property type="match status" value="1"/>
</dbReference>
<feature type="coiled-coil region" evidence="1">
    <location>
        <begin position="82"/>
        <end position="109"/>
    </location>
</feature>
<evidence type="ECO:0000259" key="3">
    <source>
        <dbReference type="PROSITE" id="PS51411"/>
    </source>
</evidence>
<dbReference type="PROSITE" id="PS51411">
    <property type="entry name" value="PSP1_C"/>
    <property type="match status" value="1"/>
</dbReference>
<dbReference type="EMBL" id="VSSQ01000359">
    <property type="protein sequence ID" value="MPL92478.1"/>
    <property type="molecule type" value="Genomic_DNA"/>
</dbReference>
<feature type="compositionally biased region" description="Basic residues" evidence="2">
    <location>
        <begin position="358"/>
        <end position="368"/>
    </location>
</feature>
<evidence type="ECO:0000313" key="4">
    <source>
        <dbReference type="EMBL" id="MPL92478.1"/>
    </source>
</evidence>
<feature type="region of interest" description="Disordered" evidence="2">
    <location>
        <begin position="43"/>
        <end position="69"/>
    </location>
</feature>
<dbReference type="Pfam" id="PF04468">
    <property type="entry name" value="PSP1"/>
    <property type="match status" value="1"/>
</dbReference>
<protein>
    <recommendedName>
        <fullName evidence="3">PSP1 C-terminal domain-containing protein</fullName>
    </recommendedName>
</protein>
<feature type="compositionally biased region" description="Basic residues" evidence="2">
    <location>
        <begin position="408"/>
        <end position="421"/>
    </location>
</feature>
<feature type="compositionally biased region" description="Polar residues" evidence="2">
    <location>
        <begin position="426"/>
        <end position="441"/>
    </location>
</feature>
<dbReference type="PANTHER" id="PTHR43830:SF3">
    <property type="entry name" value="PROTEIN PSP1"/>
    <property type="match status" value="1"/>
</dbReference>
<feature type="region of interest" description="Disordered" evidence="2">
    <location>
        <begin position="286"/>
        <end position="441"/>
    </location>
</feature>
<dbReference type="InterPro" id="IPR047767">
    <property type="entry name" value="PSP1-like"/>
</dbReference>
<feature type="compositionally biased region" description="Polar residues" evidence="2">
    <location>
        <begin position="57"/>
        <end position="67"/>
    </location>
</feature>
<feature type="compositionally biased region" description="Basic and acidic residues" evidence="2">
    <location>
        <begin position="331"/>
        <end position="351"/>
    </location>
</feature>
<organism evidence="4">
    <name type="scientific">bioreactor metagenome</name>
    <dbReference type="NCBI Taxonomy" id="1076179"/>
    <lineage>
        <taxon>unclassified sequences</taxon>
        <taxon>metagenomes</taxon>
        <taxon>ecological metagenomes</taxon>
    </lineage>
</organism>
<sequence length="441" mass="49987">MSIYLAIFGKPRYLGLLDLQEQVPQRGTWLVAETMRGMELSLLGGPLSPEQEERYRNSCSDDSSDSQVKGGEPALQEIAFVREATAEDLNDAEAEREEENAVLLKARELLRNHNLSMKLVDVEFLLDRKKLFFYFTSEQRVDFRAFVRDLAKEFKTRIELRQIGVRDEAKAVKGLAPCGQRCCCSYWLHRFTPICIKMVKEQNLALNPTKISGICGRLMCCMSFEHHLYGELWKGLPNPGSKLRTPAGTYLTDGVDLSSQSVRIRTPEGKEILVKTEDFQRFKETVMEGSPWEENGLKESRSIRDDSFRPGRKKTGEPREDTTGEKPAPSRQDRRKTEEKPVPDQAKEKEGTSQAVPAKKKRRRKRKPSGGEKTETPIISSPEKTPPAAEKPVQQQGQESKPVDGAQKKKRPNNRRRRSPKGNREAPQQGQNTNSSSSPEV</sequence>
<feature type="compositionally biased region" description="Basic and acidic residues" evidence="2">
    <location>
        <begin position="295"/>
        <end position="324"/>
    </location>
</feature>
<name>A0A644VMA9_9ZZZZ</name>
<feature type="domain" description="PSP1 C-terminal" evidence="3">
    <location>
        <begin position="78"/>
        <end position="163"/>
    </location>
</feature>
<gene>
    <name evidence="4" type="ORF">SDC9_38579</name>
</gene>
<evidence type="ECO:0000256" key="2">
    <source>
        <dbReference type="SAM" id="MobiDB-lite"/>
    </source>
</evidence>
<dbReference type="GO" id="GO:0005737">
    <property type="term" value="C:cytoplasm"/>
    <property type="evidence" value="ECO:0007669"/>
    <property type="project" value="TreeGrafter"/>
</dbReference>